<organism evidence="1 2">
    <name type="scientific">Klenkia soli</name>
    <dbReference type="NCBI Taxonomy" id="1052260"/>
    <lineage>
        <taxon>Bacteria</taxon>
        <taxon>Bacillati</taxon>
        <taxon>Actinomycetota</taxon>
        <taxon>Actinomycetes</taxon>
        <taxon>Geodermatophilales</taxon>
        <taxon>Geodermatophilaceae</taxon>
        <taxon>Klenkia</taxon>
    </lineage>
</organism>
<sequence length="113" mass="11467">MAWMRADLTAAMRARDRTTTAVLRAALGAVANAESVPVREAGRPAADGPVAGAVTGVGATEAPRRVLSAADVVAVLRAERDERLAAADQLAAAGSSGAADELRGTAALLERYL</sequence>
<dbReference type="Proteomes" id="UP000199088">
    <property type="component" value="Unassembled WGS sequence"/>
</dbReference>
<accession>A0A1H0I3I9</accession>
<dbReference type="InterPro" id="IPR042184">
    <property type="entry name" value="YqeY/Aim41_N"/>
</dbReference>
<dbReference type="STRING" id="1052260.SAMN05660199_01658"/>
<reference evidence="2" key="1">
    <citation type="submission" date="2016-10" db="EMBL/GenBank/DDBJ databases">
        <authorList>
            <person name="Varghese N."/>
            <person name="Submissions S."/>
        </authorList>
    </citation>
    <scope>NUCLEOTIDE SEQUENCE [LARGE SCALE GENOMIC DNA]</scope>
    <source>
        <strain evidence="2">DSM 45843</strain>
    </source>
</reference>
<evidence type="ECO:0000313" key="1">
    <source>
        <dbReference type="EMBL" id="SDO25631.1"/>
    </source>
</evidence>
<dbReference type="EMBL" id="FNIR01000004">
    <property type="protein sequence ID" value="SDO25631.1"/>
    <property type="molecule type" value="Genomic_DNA"/>
</dbReference>
<protein>
    <recommendedName>
        <fullName evidence="3">GatB/YqeY domain-containing protein</fullName>
    </recommendedName>
</protein>
<dbReference type="AlphaFoldDB" id="A0A1H0I3I9"/>
<name>A0A1H0I3I9_9ACTN</name>
<gene>
    <name evidence="1" type="ORF">SAMN05660199_01658</name>
</gene>
<proteinExistence type="predicted"/>
<keyword evidence="2" id="KW-1185">Reference proteome</keyword>
<dbReference type="Gene3D" id="1.10.1510.10">
    <property type="entry name" value="Uncharacterised protein YqeY/AIM41 PF09424, N-terminal domain"/>
    <property type="match status" value="1"/>
</dbReference>
<evidence type="ECO:0008006" key="3">
    <source>
        <dbReference type="Google" id="ProtNLM"/>
    </source>
</evidence>
<evidence type="ECO:0000313" key="2">
    <source>
        <dbReference type="Proteomes" id="UP000199088"/>
    </source>
</evidence>